<evidence type="ECO:0000313" key="3">
    <source>
        <dbReference type="Proteomes" id="UP000005633"/>
    </source>
</evidence>
<sequence length="271" mass="28774">MRQQIAPIALALAFAGSAFAQPVFESPSPTAGSDTSKQANEMADKAMYKPVEYANAAKKGPALVVIPGEVKSNNASFTQKYGPNNIADYAELELGKANFKILERSDMGPLLNEFTLAYTMGDPSAARKLLQKGKFKTTKYVVKFDILKAEQVAQAQQGFDGRAVGKLLGVFGAFSGSMGGAQAGAVGETVVGSVQTQENTGVWIIGMRYKIIDANTTEQVATGYTEEKMELGAKGSSVMGVSSGASGGLTLDSMVQRLVQKNVWEIDSKYK</sequence>
<name>G8QH15_AZOOP</name>
<protein>
    <recommendedName>
        <fullName evidence="4">Curli production assembly/transport component CsgG</fullName>
    </recommendedName>
</protein>
<dbReference type="RefSeq" id="WP_014235808.1">
    <property type="nucleotide sequence ID" value="NC_016616.1"/>
</dbReference>
<dbReference type="HOGENOM" id="CLU_1105746_0_0_4"/>
<evidence type="ECO:0000256" key="1">
    <source>
        <dbReference type="SAM" id="SignalP"/>
    </source>
</evidence>
<gene>
    <name evidence="2" type="ordered locus">Dsui_0698</name>
</gene>
<organism evidence="2 3">
    <name type="scientific">Azospira oryzae (strain ATCC BAA-33 / DSM 13638 / PS)</name>
    <name type="common">Dechlorosoma suillum</name>
    <dbReference type="NCBI Taxonomy" id="640081"/>
    <lineage>
        <taxon>Bacteria</taxon>
        <taxon>Pseudomonadati</taxon>
        <taxon>Pseudomonadota</taxon>
        <taxon>Betaproteobacteria</taxon>
        <taxon>Rhodocyclales</taxon>
        <taxon>Rhodocyclaceae</taxon>
        <taxon>Azospira</taxon>
    </lineage>
</organism>
<dbReference type="eggNOG" id="ENOG502ZC0T">
    <property type="taxonomic scope" value="Bacteria"/>
</dbReference>
<dbReference type="EMBL" id="CP003153">
    <property type="protein sequence ID" value="AEV25107.1"/>
    <property type="molecule type" value="Genomic_DNA"/>
</dbReference>
<evidence type="ECO:0000313" key="2">
    <source>
        <dbReference type="EMBL" id="AEV25107.1"/>
    </source>
</evidence>
<dbReference type="OrthoDB" id="5450382at2"/>
<dbReference type="AlphaFoldDB" id="G8QH15"/>
<dbReference type="STRING" id="640081.Dsui_0698"/>
<proteinExistence type="predicted"/>
<dbReference type="Proteomes" id="UP000005633">
    <property type="component" value="Chromosome"/>
</dbReference>
<accession>G8QH15</accession>
<reference evidence="2 3" key="1">
    <citation type="journal article" date="2012" name="J. Bacteriol.">
        <title>Complete genome sequence of the anaerobic perchlorate-reducing bacterium Azospira suillum strain PS.</title>
        <authorList>
            <person name="Byrne-Bailey K.G."/>
            <person name="Coates J.D."/>
        </authorList>
    </citation>
    <scope>NUCLEOTIDE SEQUENCE [LARGE SCALE GENOMIC DNA]</scope>
    <source>
        <strain evidence="3">ATCC BAA-33 / DSM 13638 / PS</strain>
    </source>
</reference>
<dbReference type="KEGG" id="dsu:Dsui_0698"/>
<evidence type="ECO:0008006" key="4">
    <source>
        <dbReference type="Google" id="ProtNLM"/>
    </source>
</evidence>
<feature type="chain" id="PRO_5003514667" description="Curli production assembly/transport component CsgG" evidence="1">
    <location>
        <begin position="21"/>
        <end position="271"/>
    </location>
</feature>
<keyword evidence="1" id="KW-0732">Signal</keyword>
<feature type="signal peptide" evidence="1">
    <location>
        <begin position="1"/>
        <end position="20"/>
    </location>
</feature>